<dbReference type="GO" id="GO:0008170">
    <property type="term" value="F:N-methyltransferase activity"/>
    <property type="evidence" value="ECO:0007669"/>
    <property type="project" value="TreeGrafter"/>
</dbReference>
<reference evidence="5" key="1">
    <citation type="journal article" date="2022" name="bioRxiv">
        <title>Sequencing and chromosome-scale assembly of the giantPleurodeles waltlgenome.</title>
        <authorList>
            <person name="Brown T."/>
            <person name="Elewa A."/>
            <person name="Iarovenko S."/>
            <person name="Subramanian E."/>
            <person name="Araus A.J."/>
            <person name="Petzold A."/>
            <person name="Susuki M."/>
            <person name="Suzuki K.-i.T."/>
            <person name="Hayashi T."/>
            <person name="Toyoda A."/>
            <person name="Oliveira C."/>
            <person name="Osipova E."/>
            <person name="Leigh N.D."/>
            <person name="Simon A."/>
            <person name="Yun M.H."/>
        </authorList>
    </citation>
    <scope>NUCLEOTIDE SEQUENCE</scope>
    <source>
        <strain evidence="5">20211129_DDA</strain>
        <tissue evidence="5">Liver</tissue>
    </source>
</reference>
<dbReference type="GO" id="GO:0032259">
    <property type="term" value="P:methylation"/>
    <property type="evidence" value="ECO:0007669"/>
    <property type="project" value="UniProtKB-KW"/>
</dbReference>
<comment type="caution">
    <text evidence="5">The sequence shown here is derived from an EMBL/GenBank/DDBJ whole genome shotgun (WGS) entry which is preliminary data.</text>
</comment>
<dbReference type="Proteomes" id="UP001066276">
    <property type="component" value="Chromosome 2_1"/>
</dbReference>
<dbReference type="InterPro" id="IPR029063">
    <property type="entry name" value="SAM-dependent_MTases_sf"/>
</dbReference>
<dbReference type="InterPro" id="IPR000940">
    <property type="entry name" value="NNMT_TEMT_trans"/>
</dbReference>
<dbReference type="Pfam" id="PF01234">
    <property type="entry name" value="NNMT_PNMT_TEMT"/>
    <property type="match status" value="1"/>
</dbReference>
<comment type="similarity">
    <text evidence="1">Belongs to the class I-like SAM-binding methyltransferase superfamily. NNMT/PNMT/TEMT family.</text>
</comment>
<name>A0AAV7V6Z6_PLEWA</name>
<dbReference type="EMBL" id="JANPWB010000003">
    <property type="protein sequence ID" value="KAJ1196364.1"/>
    <property type="molecule type" value="Genomic_DNA"/>
</dbReference>
<keyword evidence="2" id="KW-0489">Methyltransferase</keyword>
<proteinExistence type="inferred from homology"/>
<dbReference type="SUPFAM" id="SSF53335">
    <property type="entry name" value="S-adenosyl-L-methionine-dependent methyltransferases"/>
    <property type="match status" value="1"/>
</dbReference>
<dbReference type="PANTHER" id="PTHR10867">
    <property type="entry name" value="NNMT/PNMT/TEMT FAMILY MEMBER"/>
    <property type="match status" value="1"/>
</dbReference>
<evidence type="ECO:0000256" key="3">
    <source>
        <dbReference type="ARBA" id="ARBA00022679"/>
    </source>
</evidence>
<dbReference type="AlphaFoldDB" id="A0AAV7V6Z6"/>
<dbReference type="Gene3D" id="3.40.50.150">
    <property type="entry name" value="Vaccinia Virus protein VP39"/>
    <property type="match status" value="1"/>
</dbReference>
<dbReference type="PROSITE" id="PS51681">
    <property type="entry name" value="SAM_MT_NNMT_PNMT_TEMT"/>
    <property type="match status" value="1"/>
</dbReference>
<organism evidence="5 6">
    <name type="scientific">Pleurodeles waltl</name>
    <name type="common">Iberian ribbed newt</name>
    <dbReference type="NCBI Taxonomy" id="8319"/>
    <lineage>
        <taxon>Eukaryota</taxon>
        <taxon>Metazoa</taxon>
        <taxon>Chordata</taxon>
        <taxon>Craniata</taxon>
        <taxon>Vertebrata</taxon>
        <taxon>Euteleostomi</taxon>
        <taxon>Amphibia</taxon>
        <taxon>Batrachia</taxon>
        <taxon>Caudata</taxon>
        <taxon>Salamandroidea</taxon>
        <taxon>Salamandridae</taxon>
        <taxon>Pleurodelinae</taxon>
        <taxon>Pleurodeles</taxon>
    </lineage>
</organism>
<keyword evidence="6" id="KW-1185">Reference proteome</keyword>
<evidence type="ECO:0000313" key="6">
    <source>
        <dbReference type="Proteomes" id="UP001066276"/>
    </source>
</evidence>
<evidence type="ECO:0000256" key="4">
    <source>
        <dbReference type="ARBA" id="ARBA00022691"/>
    </source>
</evidence>
<dbReference type="PANTHER" id="PTHR10867:SF32">
    <property type="entry name" value="NICOTINAMIDE N-METHYLTRANSFERASE"/>
    <property type="match status" value="1"/>
</dbReference>
<keyword evidence="4" id="KW-0949">S-adenosyl-L-methionine</keyword>
<sequence>MYDELFDPRKLIQGYFVQDNDFVEDSVHELFPAYLRMLSSGAAKGGSLILVSIGPLIHYTIPSSEYFAEITFACLNDKSIEELQKWLKNDPDAMDCSHAIQFFCELQGSSETWIEKKNVIQQKVQNVFKCDIERSDPLSPNVLPKADCLLLVHSLEFFCESKTTFCDALKNLSSLLKPGGHLIMTIGLEATFYMVGDVKFPHLCLNEGFLRDAFTNAGFVIKEHHIYNRKMNSLYDIADYRAVMILKACKESDIKCSGT</sequence>
<evidence type="ECO:0000256" key="2">
    <source>
        <dbReference type="ARBA" id="ARBA00022603"/>
    </source>
</evidence>
<evidence type="ECO:0000256" key="1">
    <source>
        <dbReference type="ARBA" id="ARBA00007996"/>
    </source>
</evidence>
<accession>A0AAV7V6Z6</accession>
<dbReference type="GO" id="GO:0005829">
    <property type="term" value="C:cytosol"/>
    <property type="evidence" value="ECO:0007669"/>
    <property type="project" value="TreeGrafter"/>
</dbReference>
<gene>
    <name evidence="5" type="ORF">NDU88_000235</name>
</gene>
<keyword evidence="3" id="KW-0808">Transferase</keyword>
<evidence type="ECO:0000313" key="5">
    <source>
        <dbReference type="EMBL" id="KAJ1196364.1"/>
    </source>
</evidence>
<protein>
    <submittedName>
        <fullName evidence="5">Uncharacterized protein</fullName>
    </submittedName>
</protein>